<gene>
    <name evidence="1" type="ORF">F3F51_04730</name>
</gene>
<accession>A0A6N3VCQ3</accession>
<organism evidence="1 2">
    <name type="scientific">Bacteroides ovatus</name>
    <dbReference type="NCBI Taxonomy" id="28116"/>
    <lineage>
        <taxon>Bacteria</taxon>
        <taxon>Pseudomonadati</taxon>
        <taxon>Bacteroidota</taxon>
        <taxon>Bacteroidia</taxon>
        <taxon>Bacteroidales</taxon>
        <taxon>Bacteroidaceae</taxon>
        <taxon>Bacteroides</taxon>
    </lineage>
</organism>
<comment type="caution">
    <text evidence="1">The sequence shown here is derived from an EMBL/GenBank/DDBJ whole genome shotgun (WGS) entry which is preliminary data.</text>
</comment>
<reference evidence="1 2" key="1">
    <citation type="journal article" date="2019" name="Nat. Med.">
        <title>A library of human gut bacterial isolates paired with longitudinal multiomics data enables mechanistic microbiome research.</title>
        <authorList>
            <person name="Poyet M."/>
            <person name="Groussin M."/>
            <person name="Gibbons S.M."/>
            <person name="Avila-Pacheco J."/>
            <person name="Jiang X."/>
            <person name="Kearney S.M."/>
            <person name="Perrotta A.R."/>
            <person name="Berdy B."/>
            <person name="Zhao S."/>
            <person name="Lieberman T.D."/>
            <person name="Swanson P.K."/>
            <person name="Smith M."/>
            <person name="Roesemann S."/>
            <person name="Alexander J.E."/>
            <person name="Rich S.A."/>
            <person name="Livny J."/>
            <person name="Vlamakis H."/>
            <person name="Clish C."/>
            <person name="Bullock K."/>
            <person name="Deik A."/>
            <person name="Scott J."/>
            <person name="Pierce K.A."/>
            <person name="Xavier R.J."/>
            <person name="Alm E.J."/>
        </authorList>
    </citation>
    <scope>NUCLEOTIDE SEQUENCE [LARGE SCALE GENOMIC DNA]</scope>
    <source>
        <strain evidence="1 2">BIOML-A183</strain>
    </source>
</reference>
<proteinExistence type="predicted"/>
<dbReference type="RefSeq" id="WP_004298874.1">
    <property type="nucleotide sequence ID" value="NZ_CAKJZA010000004.1"/>
</dbReference>
<dbReference type="GeneID" id="29453901"/>
<dbReference type="Proteomes" id="UP000460135">
    <property type="component" value="Unassembled WGS sequence"/>
</dbReference>
<dbReference type="AlphaFoldDB" id="A0A6N3VCQ3"/>
<dbReference type="EMBL" id="VWLX01000003">
    <property type="protein sequence ID" value="KAA3807591.1"/>
    <property type="molecule type" value="Genomic_DNA"/>
</dbReference>
<dbReference type="KEGG" id="boa:Bovatus_03291"/>
<evidence type="ECO:0000313" key="1">
    <source>
        <dbReference type="EMBL" id="KAA3807591.1"/>
    </source>
</evidence>
<name>A0A6N3VCQ3_BACOV</name>
<evidence type="ECO:0000313" key="2">
    <source>
        <dbReference type="Proteomes" id="UP000460135"/>
    </source>
</evidence>
<sequence length="241" mass="27964">MRNRKVACLLILLFFSIIYGIKLIVDAKSHPKIVFTDLPGLIRTGYDFVDDSHAFPKLCTLLNDSLLLKKGGVKMAVFTNINLSDSTIDWCLSCYNDETELLRATDRCFFNIDLYEGGHIKVQNTPTQLSDIRGLAVDYIFYLDSASRRCIFTRRNINQEEELEISGAGVYMKVHIEDNNGFSISDWRVFYNCLYDLIKLFEDERNKISLKIWDKDYDSLSFQEKEKIVDLAGYRINIEFK</sequence>
<protein>
    <submittedName>
        <fullName evidence="1">Uncharacterized protein</fullName>
    </submittedName>
</protein>